<dbReference type="InterPro" id="IPR051870">
    <property type="entry name" value="Elongin-A_domain"/>
</dbReference>
<dbReference type="GO" id="GO:0006368">
    <property type="term" value="P:transcription elongation by RNA polymerase II"/>
    <property type="evidence" value="ECO:0007669"/>
    <property type="project" value="InterPro"/>
</dbReference>
<protein>
    <recommendedName>
        <fullName evidence="4">Elongin-A</fullName>
    </recommendedName>
</protein>
<feature type="region of interest" description="Disordered" evidence="1">
    <location>
        <begin position="136"/>
        <end position="162"/>
    </location>
</feature>
<dbReference type="InterPro" id="IPR010684">
    <property type="entry name" value="RNA_pol_II_trans_fac_SIII_A"/>
</dbReference>
<evidence type="ECO:0000256" key="1">
    <source>
        <dbReference type="SAM" id="MobiDB-lite"/>
    </source>
</evidence>
<evidence type="ECO:0008006" key="4">
    <source>
        <dbReference type="Google" id="ProtNLM"/>
    </source>
</evidence>
<dbReference type="PANTHER" id="PTHR15141">
    <property type="entry name" value="TRANSCRIPTION ELONGATION FACTOR B POLYPEPTIDE 3"/>
    <property type="match status" value="1"/>
</dbReference>
<name>A0A5N5D4B4_9PEZI</name>
<reference evidence="2 3" key="1">
    <citation type="journal article" date="2019" name="Sci. Rep.">
        <title>A multi-omics analysis of the grapevine pathogen Lasiodiplodia theobromae reveals that temperature affects the expression of virulence- and pathogenicity-related genes.</title>
        <authorList>
            <person name="Felix C."/>
            <person name="Meneses R."/>
            <person name="Goncalves M.F.M."/>
            <person name="Tilleman L."/>
            <person name="Duarte A.S."/>
            <person name="Jorrin-Novo J.V."/>
            <person name="Van de Peer Y."/>
            <person name="Deforce D."/>
            <person name="Van Nieuwerburgh F."/>
            <person name="Esteves A.C."/>
            <person name="Alves A."/>
        </authorList>
    </citation>
    <scope>NUCLEOTIDE SEQUENCE [LARGE SCALE GENOMIC DNA]</scope>
    <source>
        <strain evidence="2 3">LA-SOL3</strain>
    </source>
</reference>
<keyword evidence="3" id="KW-1185">Reference proteome</keyword>
<feature type="compositionally biased region" description="Basic and acidic residues" evidence="1">
    <location>
        <begin position="246"/>
        <end position="258"/>
    </location>
</feature>
<sequence>MPAPSLLDMVKRRLQRSVDLVVDVGDIPFHVLETVLKKIENPKQLREIEANSPHIAEDTGPLWLNFIKRDIQNWEQKPHKPRNPTLWCKVYYKLRREQEEEIVRQQEALRAALAKTEQERKKNTSTLLNAAFDPVQHRRTHTTSGPSLTRDPRNYTYMPGESKKRLTGRGIMAKIQHQAQASLTAKKSNSPMNVPTHLLGSRTKTMTAPPSMIAQKTRAPQPIDRGKQAPSRTPFPPRSASTPGDTVRKQREEAEARLRALTSGTTLPPSAKKMDGAGGNVTTGAQATAPAAAGSIARPLKRKAEINCLRPSKKK</sequence>
<evidence type="ECO:0000313" key="2">
    <source>
        <dbReference type="EMBL" id="KAB2572441.1"/>
    </source>
</evidence>
<dbReference type="Gene3D" id="6.10.250.3180">
    <property type="match status" value="1"/>
</dbReference>
<feature type="region of interest" description="Disordered" evidence="1">
    <location>
        <begin position="214"/>
        <end position="315"/>
    </location>
</feature>
<organism evidence="2 3">
    <name type="scientific">Lasiodiplodia theobromae</name>
    <dbReference type="NCBI Taxonomy" id="45133"/>
    <lineage>
        <taxon>Eukaryota</taxon>
        <taxon>Fungi</taxon>
        <taxon>Dikarya</taxon>
        <taxon>Ascomycota</taxon>
        <taxon>Pezizomycotina</taxon>
        <taxon>Dothideomycetes</taxon>
        <taxon>Dothideomycetes incertae sedis</taxon>
        <taxon>Botryosphaeriales</taxon>
        <taxon>Botryosphaeriaceae</taxon>
        <taxon>Lasiodiplodia</taxon>
    </lineage>
</organism>
<accession>A0A5N5D4B4</accession>
<dbReference type="PANTHER" id="PTHR15141:SF76">
    <property type="entry name" value="TRANSCRIPTION ELONGATION FACTOR B POLYPEPTIDE 3"/>
    <property type="match status" value="1"/>
</dbReference>
<comment type="caution">
    <text evidence="2">The sequence shown here is derived from an EMBL/GenBank/DDBJ whole genome shotgun (WGS) entry which is preliminary data.</text>
</comment>
<gene>
    <name evidence="2" type="ORF">DBV05_g8878</name>
</gene>
<evidence type="ECO:0000313" key="3">
    <source>
        <dbReference type="Proteomes" id="UP000325902"/>
    </source>
</evidence>
<dbReference type="Proteomes" id="UP000325902">
    <property type="component" value="Unassembled WGS sequence"/>
</dbReference>
<dbReference type="EMBL" id="VCHE01000078">
    <property type="protein sequence ID" value="KAB2572441.1"/>
    <property type="molecule type" value="Genomic_DNA"/>
</dbReference>
<dbReference type="OrthoDB" id="21513at2759"/>
<feature type="compositionally biased region" description="Low complexity" evidence="1">
    <location>
        <begin position="285"/>
        <end position="297"/>
    </location>
</feature>
<dbReference type="GO" id="GO:0070449">
    <property type="term" value="C:elongin complex"/>
    <property type="evidence" value="ECO:0007669"/>
    <property type="project" value="InterPro"/>
</dbReference>
<proteinExistence type="predicted"/>
<dbReference type="AlphaFoldDB" id="A0A5N5D4B4"/>
<dbReference type="Pfam" id="PF06881">
    <property type="entry name" value="Elongin_A"/>
    <property type="match status" value="1"/>
</dbReference>